<organism evidence="9 10">
    <name type="scientific">Microlunatus ginsengisoli</name>
    <dbReference type="NCBI Taxonomy" id="363863"/>
    <lineage>
        <taxon>Bacteria</taxon>
        <taxon>Bacillati</taxon>
        <taxon>Actinomycetota</taxon>
        <taxon>Actinomycetes</taxon>
        <taxon>Propionibacteriales</taxon>
        <taxon>Propionibacteriaceae</taxon>
        <taxon>Microlunatus</taxon>
    </lineage>
</organism>
<dbReference type="RefSeq" id="WP_344802397.1">
    <property type="nucleotide sequence ID" value="NZ_BAABAB010000007.1"/>
</dbReference>
<keyword evidence="5 7" id="KW-1133">Transmembrane helix</keyword>
<keyword evidence="10" id="KW-1185">Reference proteome</keyword>
<dbReference type="Pfam" id="PF03458">
    <property type="entry name" value="Gly_transporter"/>
    <property type="match status" value="2"/>
</dbReference>
<evidence type="ECO:0000313" key="9">
    <source>
        <dbReference type="EMBL" id="GAA3611922.1"/>
    </source>
</evidence>
<reference evidence="10" key="1">
    <citation type="journal article" date="2019" name="Int. J. Syst. Evol. Microbiol.">
        <title>The Global Catalogue of Microorganisms (GCM) 10K type strain sequencing project: providing services to taxonomists for standard genome sequencing and annotation.</title>
        <authorList>
            <consortium name="The Broad Institute Genomics Platform"/>
            <consortium name="The Broad Institute Genome Sequencing Center for Infectious Disease"/>
            <person name="Wu L."/>
            <person name="Ma J."/>
        </authorList>
    </citation>
    <scope>NUCLEOTIDE SEQUENCE [LARGE SCALE GENOMIC DNA]</scope>
    <source>
        <strain evidence="10">JCM 16929</strain>
    </source>
</reference>
<feature type="transmembrane region" description="Helical" evidence="7">
    <location>
        <begin position="173"/>
        <end position="195"/>
    </location>
</feature>
<name>A0ABP6ZJR7_9ACTN</name>
<evidence type="ECO:0000256" key="7">
    <source>
        <dbReference type="SAM" id="Phobius"/>
    </source>
</evidence>
<evidence type="ECO:0000259" key="8">
    <source>
        <dbReference type="Pfam" id="PF03458"/>
    </source>
</evidence>
<evidence type="ECO:0000256" key="1">
    <source>
        <dbReference type="ARBA" id="ARBA00004651"/>
    </source>
</evidence>
<accession>A0ABP6ZJR7</accession>
<feature type="domain" description="Glycine transporter" evidence="8">
    <location>
        <begin position="7"/>
        <end position="81"/>
    </location>
</feature>
<keyword evidence="6 7" id="KW-0472">Membrane</keyword>
<dbReference type="PANTHER" id="PTHR30506:SF3">
    <property type="entry name" value="UPF0126 INNER MEMBRANE PROTEIN YADS-RELATED"/>
    <property type="match status" value="1"/>
</dbReference>
<feature type="transmembrane region" description="Helical" evidence="7">
    <location>
        <begin position="32"/>
        <end position="52"/>
    </location>
</feature>
<dbReference type="EMBL" id="BAABAB010000007">
    <property type="protein sequence ID" value="GAA3611922.1"/>
    <property type="molecule type" value="Genomic_DNA"/>
</dbReference>
<evidence type="ECO:0000313" key="10">
    <source>
        <dbReference type="Proteomes" id="UP001501490"/>
    </source>
</evidence>
<gene>
    <name evidence="9" type="ORF">GCM10022236_12140</name>
</gene>
<comment type="similarity">
    <text evidence="2">Belongs to the UPF0126 family.</text>
</comment>
<sequence>MDTVQVALDLAGIFVFALSGALLAVRVRFDIVGVVVLAVITGIGGGIIRDVLIGDVPPASFRDWRFFLVPTAAALLAFRFHPRLRRIERTIDWFDAAGLGLFCATGASKSLFFGLDPVPSVLLGVVSGVGGGVLRDLLAGRTPVVLREDVYVVPALVAATLVVVAYESGWFPAWVPLAAAAVCFVLRLLALHFRWQAPRASDLRD</sequence>
<keyword evidence="3" id="KW-1003">Cell membrane</keyword>
<evidence type="ECO:0000256" key="2">
    <source>
        <dbReference type="ARBA" id="ARBA00008193"/>
    </source>
</evidence>
<dbReference type="Proteomes" id="UP001501490">
    <property type="component" value="Unassembled WGS sequence"/>
</dbReference>
<feature type="transmembrane region" description="Helical" evidence="7">
    <location>
        <begin position="64"/>
        <end position="81"/>
    </location>
</feature>
<proteinExistence type="inferred from homology"/>
<keyword evidence="4 7" id="KW-0812">Transmembrane</keyword>
<evidence type="ECO:0000256" key="3">
    <source>
        <dbReference type="ARBA" id="ARBA00022475"/>
    </source>
</evidence>
<feature type="transmembrane region" description="Helical" evidence="7">
    <location>
        <begin position="6"/>
        <end position="25"/>
    </location>
</feature>
<evidence type="ECO:0000256" key="4">
    <source>
        <dbReference type="ARBA" id="ARBA00022692"/>
    </source>
</evidence>
<dbReference type="PANTHER" id="PTHR30506">
    <property type="entry name" value="INNER MEMBRANE PROTEIN"/>
    <property type="match status" value="1"/>
</dbReference>
<feature type="domain" description="Glycine transporter" evidence="8">
    <location>
        <begin position="93"/>
        <end position="166"/>
    </location>
</feature>
<evidence type="ECO:0000256" key="6">
    <source>
        <dbReference type="ARBA" id="ARBA00023136"/>
    </source>
</evidence>
<protein>
    <submittedName>
        <fullName evidence="9">Trimeric intracellular cation channel family protein</fullName>
    </submittedName>
</protein>
<feature type="transmembrane region" description="Helical" evidence="7">
    <location>
        <begin position="93"/>
        <end position="115"/>
    </location>
</feature>
<evidence type="ECO:0000256" key="5">
    <source>
        <dbReference type="ARBA" id="ARBA00022989"/>
    </source>
</evidence>
<dbReference type="InterPro" id="IPR005115">
    <property type="entry name" value="Gly_transporter"/>
</dbReference>
<comment type="caution">
    <text evidence="9">The sequence shown here is derived from an EMBL/GenBank/DDBJ whole genome shotgun (WGS) entry which is preliminary data.</text>
</comment>
<comment type="subcellular location">
    <subcellularLocation>
        <location evidence="1">Cell membrane</location>
        <topology evidence="1">Multi-pass membrane protein</topology>
    </subcellularLocation>
</comment>